<dbReference type="SUPFAM" id="SSF88946">
    <property type="entry name" value="Sigma2 domain of RNA polymerase sigma factors"/>
    <property type="match status" value="1"/>
</dbReference>
<gene>
    <name evidence="7" type="ORF">HNQ72_005594</name>
</gene>
<dbReference type="RefSeq" id="WP_183997262.1">
    <property type="nucleotide sequence ID" value="NZ_BMHW01000013.1"/>
</dbReference>
<evidence type="ECO:0000256" key="1">
    <source>
        <dbReference type="ARBA" id="ARBA00010641"/>
    </source>
</evidence>
<dbReference type="InterPro" id="IPR007627">
    <property type="entry name" value="RNA_pol_sigma70_r2"/>
</dbReference>
<dbReference type="InterPro" id="IPR036388">
    <property type="entry name" value="WH-like_DNA-bd_sf"/>
</dbReference>
<feature type="domain" description="RNA polymerase sigma-70 region 2" evidence="5">
    <location>
        <begin position="9"/>
        <end position="77"/>
    </location>
</feature>
<dbReference type="CDD" id="cd06171">
    <property type="entry name" value="Sigma70_r4"/>
    <property type="match status" value="1"/>
</dbReference>
<dbReference type="PANTHER" id="PTHR43133:SF63">
    <property type="entry name" value="RNA POLYMERASE SIGMA FACTOR FECI-RELATED"/>
    <property type="match status" value="1"/>
</dbReference>
<evidence type="ECO:0000256" key="4">
    <source>
        <dbReference type="ARBA" id="ARBA00023163"/>
    </source>
</evidence>
<feature type="domain" description="RNA polymerase sigma factor 70 region 4 type 2" evidence="6">
    <location>
        <begin position="109"/>
        <end position="160"/>
    </location>
</feature>
<dbReference type="InterPro" id="IPR013325">
    <property type="entry name" value="RNA_pol_sigma_r2"/>
</dbReference>
<keyword evidence="8" id="KW-1185">Reference proteome</keyword>
<evidence type="ECO:0000313" key="8">
    <source>
        <dbReference type="Proteomes" id="UP000547879"/>
    </source>
</evidence>
<accession>A0A7X0D3R4</accession>
<sequence length="168" mass="18964">MTGKTLKGLFLAHRRELQAYLTHKLKDAEIAADLTQEAFLRFAEQNSASGVNVAHGRSYLYRTAHNLAIDHVRQKARQKTDASAHDEMAAIADDKPTQEEQTDARQKLELLQAAVVELPERTRQIFVLNRIEGLSYTETAERLGISESSVQKHLAKALLHVTQRLRPQ</sequence>
<evidence type="ECO:0000256" key="2">
    <source>
        <dbReference type="ARBA" id="ARBA00023015"/>
    </source>
</evidence>
<dbReference type="InterPro" id="IPR013324">
    <property type="entry name" value="RNA_pol_sigma_r3/r4-like"/>
</dbReference>
<dbReference type="PANTHER" id="PTHR43133">
    <property type="entry name" value="RNA POLYMERASE ECF-TYPE SIGMA FACTO"/>
    <property type="match status" value="1"/>
</dbReference>
<comment type="similarity">
    <text evidence="1">Belongs to the sigma-70 factor family. ECF subfamily.</text>
</comment>
<dbReference type="GO" id="GO:0006352">
    <property type="term" value="P:DNA-templated transcription initiation"/>
    <property type="evidence" value="ECO:0007669"/>
    <property type="project" value="InterPro"/>
</dbReference>
<evidence type="ECO:0000256" key="3">
    <source>
        <dbReference type="ARBA" id="ARBA00023082"/>
    </source>
</evidence>
<keyword evidence="2" id="KW-0805">Transcription regulation</keyword>
<dbReference type="SUPFAM" id="SSF88659">
    <property type="entry name" value="Sigma3 and sigma4 domains of RNA polymerase sigma factors"/>
    <property type="match status" value="1"/>
</dbReference>
<comment type="caution">
    <text evidence="7">The sequence shown here is derived from an EMBL/GenBank/DDBJ whole genome shotgun (WGS) entry which is preliminary data.</text>
</comment>
<evidence type="ECO:0000313" key="7">
    <source>
        <dbReference type="EMBL" id="MBB6165746.1"/>
    </source>
</evidence>
<dbReference type="GO" id="GO:0003677">
    <property type="term" value="F:DNA binding"/>
    <property type="evidence" value="ECO:0007669"/>
    <property type="project" value="InterPro"/>
</dbReference>
<reference evidence="7 8" key="1">
    <citation type="submission" date="2020-08" db="EMBL/GenBank/DDBJ databases">
        <title>Genomic Encyclopedia of Type Strains, Phase IV (KMG-IV): sequencing the most valuable type-strain genomes for metagenomic binning, comparative biology and taxonomic classification.</title>
        <authorList>
            <person name="Goeker M."/>
        </authorList>
    </citation>
    <scope>NUCLEOTIDE SEQUENCE [LARGE SCALE GENOMIC DNA]</scope>
    <source>
        <strain evidence="7 8">DSM 100734</strain>
    </source>
</reference>
<organism evidence="7 8">
    <name type="scientific">Rhizobium wenxiniae</name>
    <dbReference type="NCBI Taxonomy" id="1737357"/>
    <lineage>
        <taxon>Bacteria</taxon>
        <taxon>Pseudomonadati</taxon>
        <taxon>Pseudomonadota</taxon>
        <taxon>Alphaproteobacteria</taxon>
        <taxon>Hyphomicrobiales</taxon>
        <taxon>Rhizobiaceae</taxon>
        <taxon>Rhizobium/Agrobacterium group</taxon>
        <taxon>Rhizobium</taxon>
    </lineage>
</organism>
<dbReference type="Pfam" id="PF08281">
    <property type="entry name" value="Sigma70_r4_2"/>
    <property type="match status" value="1"/>
</dbReference>
<keyword evidence="3" id="KW-0731">Sigma factor</keyword>
<dbReference type="Gene3D" id="1.10.10.10">
    <property type="entry name" value="Winged helix-like DNA-binding domain superfamily/Winged helix DNA-binding domain"/>
    <property type="match status" value="1"/>
</dbReference>
<dbReference type="GO" id="GO:0016987">
    <property type="term" value="F:sigma factor activity"/>
    <property type="evidence" value="ECO:0007669"/>
    <property type="project" value="UniProtKB-KW"/>
</dbReference>
<dbReference type="InterPro" id="IPR039425">
    <property type="entry name" value="RNA_pol_sigma-70-like"/>
</dbReference>
<dbReference type="Pfam" id="PF04542">
    <property type="entry name" value="Sigma70_r2"/>
    <property type="match status" value="1"/>
</dbReference>
<dbReference type="NCBIfam" id="TIGR02937">
    <property type="entry name" value="sigma70-ECF"/>
    <property type="match status" value="1"/>
</dbReference>
<dbReference type="Proteomes" id="UP000547879">
    <property type="component" value="Unassembled WGS sequence"/>
</dbReference>
<keyword evidence="4" id="KW-0804">Transcription</keyword>
<protein>
    <submittedName>
        <fullName evidence="7">RNA polymerase sigma-70 factor (ECF subfamily)</fullName>
    </submittedName>
</protein>
<evidence type="ECO:0000259" key="5">
    <source>
        <dbReference type="Pfam" id="PF04542"/>
    </source>
</evidence>
<evidence type="ECO:0000259" key="6">
    <source>
        <dbReference type="Pfam" id="PF08281"/>
    </source>
</evidence>
<dbReference type="AlphaFoldDB" id="A0A7X0D3R4"/>
<dbReference type="InterPro" id="IPR014284">
    <property type="entry name" value="RNA_pol_sigma-70_dom"/>
</dbReference>
<proteinExistence type="inferred from homology"/>
<dbReference type="InterPro" id="IPR013249">
    <property type="entry name" value="RNA_pol_sigma70_r4_t2"/>
</dbReference>
<dbReference type="EMBL" id="JACHEG010000011">
    <property type="protein sequence ID" value="MBB6165746.1"/>
    <property type="molecule type" value="Genomic_DNA"/>
</dbReference>
<dbReference type="Gene3D" id="1.10.1740.10">
    <property type="match status" value="1"/>
</dbReference>
<name>A0A7X0D3R4_9HYPH</name>